<protein>
    <submittedName>
        <fullName evidence="1">Uncharacterized protein</fullName>
    </submittedName>
</protein>
<proteinExistence type="predicted"/>
<sequence>MAIFNDAPLPSPSVRKLCVLLTFILVVESSPRPRASSRLYGWSMVMRSIRNIVLFYLALEVQFNLKPERLQYDGRQRQNFPPHCGLRVKQQISITYLRFVALFFSFVCSSLSGKRDVDQALSPIAPSKN</sequence>
<gene>
    <name evidence="1" type="ORF">EV421DRAFT_1740342</name>
</gene>
<dbReference type="AlphaFoldDB" id="A0AA39MI80"/>
<dbReference type="Proteomes" id="UP001175226">
    <property type="component" value="Unassembled WGS sequence"/>
</dbReference>
<comment type="caution">
    <text evidence="1">The sequence shown here is derived from an EMBL/GenBank/DDBJ whole genome shotgun (WGS) entry which is preliminary data.</text>
</comment>
<evidence type="ECO:0000313" key="1">
    <source>
        <dbReference type="EMBL" id="KAK0435287.1"/>
    </source>
</evidence>
<reference evidence="1" key="1">
    <citation type="submission" date="2023-06" db="EMBL/GenBank/DDBJ databases">
        <authorList>
            <consortium name="Lawrence Berkeley National Laboratory"/>
            <person name="Ahrendt S."/>
            <person name="Sahu N."/>
            <person name="Indic B."/>
            <person name="Wong-Bajracharya J."/>
            <person name="Merenyi Z."/>
            <person name="Ke H.-M."/>
            <person name="Monk M."/>
            <person name="Kocsube S."/>
            <person name="Drula E."/>
            <person name="Lipzen A."/>
            <person name="Balint B."/>
            <person name="Henrissat B."/>
            <person name="Andreopoulos B."/>
            <person name="Martin F.M."/>
            <person name="Harder C.B."/>
            <person name="Rigling D."/>
            <person name="Ford K.L."/>
            <person name="Foster G.D."/>
            <person name="Pangilinan J."/>
            <person name="Papanicolaou A."/>
            <person name="Barry K."/>
            <person name="LaButti K."/>
            <person name="Viragh M."/>
            <person name="Koriabine M."/>
            <person name="Yan M."/>
            <person name="Riley R."/>
            <person name="Champramary S."/>
            <person name="Plett K.L."/>
            <person name="Tsai I.J."/>
            <person name="Slot J."/>
            <person name="Sipos G."/>
            <person name="Plett J."/>
            <person name="Nagy L.G."/>
            <person name="Grigoriev I.V."/>
        </authorList>
    </citation>
    <scope>NUCLEOTIDE SEQUENCE</scope>
    <source>
        <strain evidence="1">FPL87.14</strain>
    </source>
</reference>
<keyword evidence="2" id="KW-1185">Reference proteome</keyword>
<name>A0AA39MI80_9AGAR</name>
<dbReference type="EMBL" id="JAUEPT010000064">
    <property type="protein sequence ID" value="KAK0435287.1"/>
    <property type="molecule type" value="Genomic_DNA"/>
</dbReference>
<evidence type="ECO:0000313" key="2">
    <source>
        <dbReference type="Proteomes" id="UP001175226"/>
    </source>
</evidence>
<organism evidence="1 2">
    <name type="scientific">Armillaria borealis</name>
    <dbReference type="NCBI Taxonomy" id="47425"/>
    <lineage>
        <taxon>Eukaryota</taxon>
        <taxon>Fungi</taxon>
        <taxon>Dikarya</taxon>
        <taxon>Basidiomycota</taxon>
        <taxon>Agaricomycotina</taxon>
        <taxon>Agaricomycetes</taxon>
        <taxon>Agaricomycetidae</taxon>
        <taxon>Agaricales</taxon>
        <taxon>Marasmiineae</taxon>
        <taxon>Physalacriaceae</taxon>
        <taxon>Armillaria</taxon>
    </lineage>
</organism>
<accession>A0AA39MI80</accession>